<dbReference type="AlphaFoldDB" id="X8DM68"/>
<evidence type="ECO:0000313" key="1">
    <source>
        <dbReference type="EMBL" id="EUA68768.1"/>
    </source>
</evidence>
<gene>
    <name evidence="1" type="ORF">I553_1956</name>
</gene>
<comment type="caution">
    <text evidence="1">The sequence shown here is derived from an EMBL/GenBank/DDBJ whole genome shotgun (WGS) entry which is preliminary data.</text>
</comment>
<dbReference type="PATRIC" id="fig|1299334.3.peg.1449"/>
<organism evidence="1">
    <name type="scientific">Mycobacterium xenopi 4042</name>
    <dbReference type="NCBI Taxonomy" id="1299334"/>
    <lineage>
        <taxon>Bacteria</taxon>
        <taxon>Bacillati</taxon>
        <taxon>Actinomycetota</taxon>
        <taxon>Actinomycetes</taxon>
        <taxon>Mycobacteriales</taxon>
        <taxon>Mycobacteriaceae</taxon>
        <taxon>Mycobacterium</taxon>
    </lineage>
</organism>
<accession>X8DM68</accession>
<sequence length="38" mass="3721">MLAAALRDAGAAVVATATAGDDVTQFVAVLDRYAAGPT</sequence>
<protein>
    <submittedName>
        <fullName evidence="1">Uncharacterized protein</fullName>
    </submittedName>
</protein>
<dbReference type="EMBL" id="JAOB01000013">
    <property type="protein sequence ID" value="EUA68768.1"/>
    <property type="molecule type" value="Genomic_DNA"/>
</dbReference>
<proteinExistence type="predicted"/>
<name>X8DM68_MYCXE</name>
<reference evidence="1" key="1">
    <citation type="submission" date="2014-01" db="EMBL/GenBank/DDBJ databases">
        <authorList>
            <person name="Brown-Elliot B."/>
            <person name="Wallace R."/>
            <person name="Lenaerts A."/>
            <person name="Ordway D."/>
            <person name="DeGroote M.A."/>
            <person name="Parker T."/>
            <person name="Sizemore C."/>
            <person name="Tallon L.J."/>
            <person name="Sadzewicz L.K."/>
            <person name="Sengamalay N."/>
            <person name="Fraser C.M."/>
            <person name="Hine E."/>
            <person name="Shefchek K.A."/>
            <person name="Das S.P."/>
            <person name="Tettelin H."/>
        </authorList>
    </citation>
    <scope>NUCLEOTIDE SEQUENCE [LARGE SCALE GENOMIC DNA]</scope>
    <source>
        <strain evidence="1">4042</strain>
    </source>
</reference>